<dbReference type="PANTHER" id="PTHR12110:SF48">
    <property type="entry name" value="BLL3656 PROTEIN"/>
    <property type="match status" value="1"/>
</dbReference>
<evidence type="ECO:0000313" key="3">
    <source>
        <dbReference type="Proteomes" id="UP001143304"/>
    </source>
</evidence>
<dbReference type="InterPro" id="IPR036237">
    <property type="entry name" value="Xyl_isomerase-like_sf"/>
</dbReference>
<comment type="caution">
    <text evidence="2">The sequence shown here is derived from an EMBL/GenBank/DDBJ whole genome shotgun (WGS) entry which is preliminary data.</text>
</comment>
<accession>A0ABT3T8I1</accession>
<dbReference type="InterPro" id="IPR013022">
    <property type="entry name" value="Xyl_isomerase-like_TIM-brl"/>
</dbReference>
<dbReference type="PANTHER" id="PTHR12110">
    <property type="entry name" value="HYDROXYPYRUVATE ISOMERASE"/>
    <property type="match status" value="1"/>
</dbReference>
<dbReference type="EMBL" id="SHNO01000001">
    <property type="protein sequence ID" value="MCX2978565.1"/>
    <property type="molecule type" value="Genomic_DNA"/>
</dbReference>
<dbReference type="SUPFAM" id="SSF51658">
    <property type="entry name" value="Xylose isomerase-like"/>
    <property type="match status" value="1"/>
</dbReference>
<dbReference type="GO" id="GO:0016853">
    <property type="term" value="F:isomerase activity"/>
    <property type="evidence" value="ECO:0007669"/>
    <property type="project" value="UniProtKB-KW"/>
</dbReference>
<feature type="domain" description="Xylose isomerase-like TIM barrel" evidence="1">
    <location>
        <begin position="28"/>
        <end position="268"/>
    </location>
</feature>
<proteinExistence type="predicted"/>
<keyword evidence="3" id="KW-1185">Reference proteome</keyword>
<keyword evidence="2" id="KW-0413">Isomerase</keyword>
<dbReference type="Gene3D" id="3.20.20.150">
    <property type="entry name" value="Divalent-metal-dependent TIM barrel enzymes"/>
    <property type="match status" value="1"/>
</dbReference>
<reference evidence="2" key="1">
    <citation type="submission" date="2019-02" db="EMBL/GenBank/DDBJ databases">
        <authorList>
            <person name="Li S.-H."/>
        </authorList>
    </citation>
    <scope>NUCLEOTIDE SEQUENCE</scope>
    <source>
        <strain evidence="2">IMCC11814</strain>
    </source>
</reference>
<gene>
    <name evidence="2" type="ORF">EYC82_14455</name>
</gene>
<protein>
    <submittedName>
        <fullName evidence="2">Sugar phosphate isomerase/epimerase</fullName>
    </submittedName>
</protein>
<dbReference type="InterPro" id="IPR050312">
    <property type="entry name" value="IolE/XylAMocC-like"/>
</dbReference>
<dbReference type="RefSeq" id="WP_279250262.1">
    <property type="nucleotide sequence ID" value="NZ_SHNO01000001.1"/>
</dbReference>
<evidence type="ECO:0000259" key="1">
    <source>
        <dbReference type="Pfam" id="PF01261"/>
    </source>
</evidence>
<organism evidence="2 3">
    <name type="scientific">Candidatus Marimicrobium litorale</name>
    <dbReference type="NCBI Taxonomy" id="2518991"/>
    <lineage>
        <taxon>Bacteria</taxon>
        <taxon>Pseudomonadati</taxon>
        <taxon>Pseudomonadota</taxon>
        <taxon>Gammaproteobacteria</taxon>
        <taxon>Cellvibrionales</taxon>
        <taxon>Halieaceae</taxon>
        <taxon>Marimicrobium</taxon>
    </lineage>
</organism>
<evidence type="ECO:0000313" key="2">
    <source>
        <dbReference type="EMBL" id="MCX2978565.1"/>
    </source>
</evidence>
<sequence>MSLENHSVNKLSLCWGSLDGVAYPEFLSAASEAGFEAVTLNSALYRQATASGLSDTDITASLRDQGLQVSGIDPLFNWLPGSVVLDGSDSISVCTQVSMEEVFHLAHVAETDLVNAPLGLAIASSEQEIVDGFGILCEKAKRESLRVSLEFMPFNQVPDLETAFRIVEQAGYSNGGIMVDCWHLHRGGGMADDLLEIPGNRIFAMQIDDALSEPLPDIIEETMNQRLPPGDGCIDLARVVRNLRSIGAAVYVDVEVFNESLRALPAVQRARRLYDATAAVLGQA</sequence>
<name>A0ABT3T8I1_9GAMM</name>
<dbReference type="Proteomes" id="UP001143304">
    <property type="component" value="Unassembled WGS sequence"/>
</dbReference>
<dbReference type="Pfam" id="PF01261">
    <property type="entry name" value="AP_endonuc_2"/>
    <property type="match status" value="1"/>
</dbReference>